<evidence type="ECO:0000313" key="6">
    <source>
        <dbReference type="Proteomes" id="UP000251314"/>
    </source>
</evidence>
<proteinExistence type="predicted"/>
<reference evidence="1" key="2">
    <citation type="submission" date="2018-10" db="EMBL/GenBank/DDBJ databases">
        <title>Effector identification in a new, highly contiguous assembly of the strawberry crown rot pathogen Phytophthora cactorum.</title>
        <authorList>
            <person name="Armitage A.D."/>
            <person name="Nellist C.F."/>
            <person name="Bates H."/>
            <person name="Vickerstaff R.J."/>
            <person name="Harrison R.J."/>
        </authorList>
    </citation>
    <scope>NUCLEOTIDE SEQUENCE</scope>
    <source>
        <strain evidence="1">15-7</strain>
        <strain evidence="2">4032</strain>
        <strain evidence="3">P415</strain>
        <strain evidence="4">P421</strain>
    </source>
</reference>
<comment type="caution">
    <text evidence="5">The sequence shown here is derived from an EMBL/GenBank/DDBJ whole genome shotgun (WGS) entry which is preliminary data.</text>
</comment>
<dbReference type="OrthoDB" id="128621at2759"/>
<accession>A0A329RTC6</accession>
<reference evidence="5 6" key="1">
    <citation type="submission" date="2018-01" db="EMBL/GenBank/DDBJ databases">
        <title>Draft genome of the strawberry crown rot pathogen Phytophthora cactorum.</title>
        <authorList>
            <person name="Armitage A.D."/>
            <person name="Lysoe E."/>
            <person name="Nellist C.F."/>
            <person name="Harrison R.J."/>
            <person name="Brurberg M.B."/>
        </authorList>
    </citation>
    <scope>NUCLEOTIDE SEQUENCE [LARGE SCALE GENOMIC DNA]</scope>
    <source>
        <strain evidence="5 6">10300</strain>
    </source>
</reference>
<dbReference type="Proteomes" id="UP000774804">
    <property type="component" value="Unassembled WGS sequence"/>
</dbReference>
<protein>
    <submittedName>
        <fullName evidence="5">Uncharacterized protein</fullName>
    </submittedName>
</protein>
<dbReference type="Proteomes" id="UP000760860">
    <property type="component" value="Unassembled WGS sequence"/>
</dbReference>
<keyword evidence="6" id="KW-1185">Reference proteome</keyword>
<dbReference type="EMBL" id="RCMG01001075">
    <property type="protein sequence ID" value="KAG2837079.1"/>
    <property type="molecule type" value="Genomic_DNA"/>
</dbReference>
<sequence>MAVVNAYIVYREARKKRGANSMIHAEFLTHRQAQMLELTEEDFAQRQPQADA</sequence>
<dbReference type="EMBL" id="RCMV01001151">
    <property type="protein sequence ID" value="KAG3210080.1"/>
    <property type="molecule type" value="Genomic_DNA"/>
</dbReference>
<name>A0A329RTC6_9STRA</name>
<dbReference type="AlphaFoldDB" id="A0A329RTC6"/>
<evidence type="ECO:0000313" key="4">
    <source>
        <dbReference type="EMBL" id="KAG3210080.1"/>
    </source>
</evidence>
<dbReference type="VEuPathDB" id="FungiDB:PC110_g16946"/>
<dbReference type="Proteomes" id="UP000251314">
    <property type="component" value="Unassembled WGS sequence"/>
</dbReference>
<evidence type="ECO:0000313" key="3">
    <source>
        <dbReference type="EMBL" id="KAG2965546.1"/>
    </source>
</evidence>
<dbReference type="Proteomes" id="UP000697107">
    <property type="component" value="Unassembled WGS sequence"/>
</dbReference>
<dbReference type="EMBL" id="RCMI01001112">
    <property type="protein sequence ID" value="KAG2890571.1"/>
    <property type="molecule type" value="Genomic_DNA"/>
</dbReference>
<gene>
    <name evidence="5" type="ORF">PC110_g16946</name>
    <name evidence="1" type="ORF">PC113_g19904</name>
    <name evidence="2" type="ORF">PC115_g19465</name>
    <name evidence="3" type="ORF">PC118_g19677</name>
    <name evidence="4" type="ORF">PC129_g18920</name>
</gene>
<dbReference type="Proteomes" id="UP000735874">
    <property type="component" value="Unassembled WGS sequence"/>
</dbReference>
<evidence type="ECO:0000313" key="1">
    <source>
        <dbReference type="EMBL" id="KAG2837079.1"/>
    </source>
</evidence>
<evidence type="ECO:0000313" key="5">
    <source>
        <dbReference type="EMBL" id="RAW26652.1"/>
    </source>
</evidence>
<organism evidence="5 6">
    <name type="scientific">Phytophthora cactorum</name>
    <dbReference type="NCBI Taxonomy" id="29920"/>
    <lineage>
        <taxon>Eukaryota</taxon>
        <taxon>Sar</taxon>
        <taxon>Stramenopiles</taxon>
        <taxon>Oomycota</taxon>
        <taxon>Peronosporomycetes</taxon>
        <taxon>Peronosporales</taxon>
        <taxon>Peronosporaceae</taxon>
        <taxon>Phytophthora</taxon>
    </lineage>
</organism>
<dbReference type="EMBL" id="RCML01001097">
    <property type="protein sequence ID" value="KAG2965546.1"/>
    <property type="molecule type" value="Genomic_DNA"/>
</dbReference>
<evidence type="ECO:0000313" key="2">
    <source>
        <dbReference type="EMBL" id="KAG2890571.1"/>
    </source>
</evidence>
<dbReference type="EMBL" id="MJFZ01000629">
    <property type="protein sequence ID" value="RAW26652.1"/>
    <property type="molecule type" value="Genomic_DNA"/>
</dbReference>